<protein>
    <submittedName>
        <fullName evidence="2">Nitroreductase</fullName>
    </submittedName>
</protein>
<accession>A0A1G5XAU4</accession>
<evidence type="ECO:0000313" key="2">
    <source>
        <dbReference type="EMBL" id="SDA67553.1"/>
    </source>
</evidence>
<dbReference type="InterPro" id="IPR050627">
    <property type="entry name" value="Nitroreductase/BluB"/>
</dbReference>
<dbReference type="Gene3D" id="3.40.109.10">
    <property type="entry name" value="NADH Oxidase"/>
    <property type="match status" value="1"/>
</dbReference>
<dbReference type="SUPFAM" id="SSF55469">
    <property type="entry name" value="FMN-dependent nitroreductase-like"/>
    <property type="match status" value="1"/>
</dbReference>
<dbReference type="PANTHER" id="PTHR23026">
    <property type="entry name" value="NADPH NITROREDUCTASE"/>
    <property type="match status" value="1"/>
</dbReference>
<dbReference type="GO" id="GO:0016491">
    <property type="term" value="F:oxidoreductase activity"/>
    <property type="evidence" value="ECO:0007669"/>
    <property type="project" value="InterPro"/>
</dbReference>
<name>A0A1G5XAU4_9EURY</name>
<organism evidence="2 3">
    <name type="scientific">Methanobrevibacter millerae</name>
    <dbReference type="NCBI Taxonomy" id="230361"/>
    <lineage>
        <taxon>Archaea</taxon>
        <taxon>Methanobacteriati</taxon>
        <taxon>Methanobacteriota</taxon>
        <taxon>Methanomada group</taxon>
        <taxon>Methanobacteria</taxon>
        <taxon>Methanobacteriales</taxon>
        <taxon>Methanobacteriaceae</taxon>
        <taxon>Methanobrevibacter</taxon>
    </lineage>
</organism>
<dbReference type="RefSeq" id="WP_149732586.1">
    <property type="nucleotide sequence ID" value="NZ_FMXB01000020.1"/>
</dbReference>
<dbReference type="AlphaFoldDB" id="A0A1G5XAU4"/>
<dbReference type="InterPro" id="IPR029479">
    <property type="entry name" value="Nitroreductase"/>
</dbReference>
<feature type="domain" description="Nitroreductase" evidence="1">
    <location>
        <begin position="5"/>
        <end position="57"/>
    </location>
</feature>
<dbReference type="OrthoDB" id="105365at2157"/>
<dbReference type="STRING" id="230361.sm9_1333"/>
<dbReference type="Proteomes" id="UP000323439">
    <property type="component" value="Unassembled WGS sequence"/>
</dbReference>
<reference evidence="2 3" key="1">
    <citation type="submission" date="2016-10" db="EMBL/GenBank/DDBJ databases">
        <authorList>
            <person name="Varghese N."/>
            <person name="Submissions S."/>
        </authorList>
    </citation>
    <scope>NUCLEOTIDE SEQUENCE [LARGE SCALE GENOMIC DNA]</scope>
    <source>
        <strain evidence="2 3">DSM 16643</strain>
    </source>
</reference>
<dbReference type="EMBL" id="FMXB01000020">
    <property type="protein sequence ID" value="SDA67553.1"/>
    <property type="molecule type" value="Genomic_DNA"/>
</dbReference>
<dbReference type="Pfam" id="PF00881">
    <property type="entry name" value="Nitroreductase"/>
    <property type="match status" value="2"/>
</dbReference>
<feature type="domain" description="Nitroreductase" evidence="1">
    <location>
        <begin position="73"/>
        <end position="144"/>
    </location>
</feature>
<keyword evidence="3" id="KW-1185">Reference proteome</keyword>
<dbReference type="PANTHER" id="PTHR23026:SF123">
    <property type="entry name" value="NAD(P)H NITROREDUCTASE RV3131-RELATED"/>
    <property type="match status" value="1"/>
</dbReference>
<proteinExistence type="predicted"/>
<gene>
    <name evidence="2" type="ORF">SAMN02910315_02097</name>
</gene>
<evidence type="ECO:0000313" key="3">
    <source>
        <dbReference type="Proteomes" id="UP000323439"/>
    </source>
</evidence>
<dbReference type="InterPro" id="IPR000415">
    <property type="entry name" value="Nitroreductase-like"/>
</dbReference>
<sequence>MNPIFERQSIRKYADEEVSEKQLKELLKAGMQAPSACNQQAWEFIVISDENDKIAISEMHRFAKPARNASKLIVVLGNLEKAKIKSMIEQDLGACCENILLQATYEGLGAVWLGFHPIEDRSQKIKDYLNIPDCCIPFAVICVGVPAHEGSVKIRYDESKIHYDRY</sequence>
<evidence type="ECO:0000259" key="1">
    <source>
        <dbReference type="Pfam" id="PF00881"/>
    </source>
</evidence>